<feature type="region of interest" description="Disordered" evidence="1">
    <location>
        <begin position="1"/>
        <end position="29"/>
    </location>
</feature>
<accession>A0A3M7RDW9</accession>
<evidence type="ECO:0000256" key="1">
    <source>
        <dbReference type="SAM" id="MobiDB-lite"/>
    </source>
</evidence>
<dbReference type="EMBL" id="REGN01003662">
    <property type="protein sequence ID" value="RNA21448.1"/>
    <property type="molecule type" value="Genomic_DNA"/>
</dbReference>
<feature type="non-terminal residue" evidence="2">
    <location>
        <position position="102"/>
    </location>
</feature>
<keyword evidence="3" id="KW-1185">Reference proteome</keyword>
<proteinExistence type="predicted"/>
<organism evidence="2 3">
    <name type="scientific">Brachionus plicatilis</name>
    <name type="common">Marine rotifer</name>
    <name type="synonym">Brachionus muelleri</name>
    <dbReference type="NCBI Taxonomy" id="10195"/>
    <lineage>
        <taxon>Eukaryota</taxon>
        <taxon>Metazoa</taxon>
        <taxon>Spiralia</taxon>
        <taxon>Gnathifera</taxon>
        <taxon>Rotifera</taxon>
        <taxon>Eurotatoria</taxon>
        <taxon>Monogononta</taxon>
        <taxon>Pseudotrocha</taxon>
        <taxon>Ploima</taxon>
        <taxon>Brachionidae</taxon>
        <taxon>Brachionus</taxon>
    </lineage>
</organism>
<evidence type="ECO:0000313" key="2">
    <source>
        <dbReference type="EMBL" id="RNA21448.1"/>
    </source>
</evidence>
<reference evidence="2 3" key="1">
    <citation type="journal article" date="2018" name="Sci. Rep.">
        <title>Genomic signatures of local adaptation to the degree of environmental predictability in rotifers.</title>
        <authorList>
            <person name="Franch-Gras L."/>
            <person name="Hahn C."/>
            <person name="Garcia-Roger E.M."/>
            <person name="Carmona M.J."/>
            <person name="Serra M."/>
            <person name="Gomez A."/>
        </authorList>
    </citation>
    <scope>NUCLEOTIDE SEQUENCE [LARGE SCALE GENOMIC DNA]</scope>
    <source>
        <strain evidence="2">HYR1</strain>
    </source>
</reference>
<comment type="caution">
    <text evidence="2">The sequence shown here is derived from an EMBL/GenBank/DDBJ whole genome shotgun (WGS) entry which is preliminary data.</text>
</comment>
<protein>
    <submittedName>
        <fullName evidence="2">Uncharacterized protein</fullName>
    </submittedName>
</protein>
<name>A0A3M7RDW9_BRAPC</name>
<dbReference type="Proteomes" id="UP000276133">
    <property type="component" value="Unassembled WGS sequence"/>
</dbReference>
<sequence>MLFYRKSSKNQLKLNRYDGNSSNSRKHSNRHQVVITLADWKAAAQWLHRKQPHKLKYLDNNPFLVRYKFELYFLENIINSESIFILKFYINLESHPKLNPAQ</sequence>
<gene>
    <name evidence="2" type="ORF">BpHYR1_018304</name>
</gene>
<dbReference type="AlphaFoldDB" id="A0A3M7RDW9"/>
<evidence type="ECO:0000313" key="3">
    <source>
        <dbReference type="Proteomes" id="UP000276133"/>
    </source>
</evidence>